<dbReference type="AlphaFoldDB" id="A0A6P4EJ25"/>
<gene>
    <name evidence="2" type="primary">LOC108041566</name>
</gene>
<name>A0A6P4EJ25_DRORH</name>
<sequence>MQFDFFKSDDSVTSYRVHRKTCFLQGVAGDCLWKPCSILDHFPQHPTPILGIYLLHTLVPEEYLGAVPTNPLNYWQQSLLQGSWNRWHHEYLTTLQQRPKWTTRFLNLECGDTVFAPLTNSETEFQGRVALNLPAV</sequence>
<accession>A0A6P4EJ25</accession>
<proteinExistence type="predicted"/>
<dbReference type="Pfam" id="PF18701">
    <property type="entry name" value="DUF5641"/>
    <property type="match status" value="1"/>
</dbReference>
<organism evidence="2">
    <name type="scientific">Drosophila rhopaloa</name>
    <name type="common">Fruit fly</name>
    <dbReference type="NCBI Taxonomy" id="1041015"/>
    <lineage>
        <taxon>Eukaryota</taxon>
        <taxon>Metazoa</taxon>
        <taxon>Ecdysozoa</taxon>
        <taxon>Arthropoda</taxon>
        <taxon>Hexapoda</taxon>
        <taxon>Insecta</taxon>
        <taxon>Pterygota</taxon>
        <taxon>Neoptera</taxon>
        <taxon>Endopterygota</taxon>
        <taxon>Diptera</taxon>
        <taxon>Brachycera</taxon>
        <taxon>Muscomorpha</taxon>
        <taxon>Ephydroidea</taxon>
        <taxon>Drosophilidae</taxon>
        <taxon>Drosophila</taxon>
        <taxon>Sophophora</taxon>
    </lineage>
</organism>
<dbReference type="InterPro" id="IPR040676">
    <property type="entry name" value="DUF5641"/>
</dbReference>
<reference evidence="2" key="1">
    <citation type="submission" date="2025-08" db="UniProtKB">
        <authorList>
            <consortium name="RefSeq"/>
        </authorList>
    </citation>
    <scope>IDENTIFICATION</scope>
</reference>
<protein>
    <submittedName>
        <fullName evidence="2">Uncharacterized protein LOC108041566</fullName>
    </submittedName>
</protein>
<feature type="domain" description="DUF5641" evidence="1">
    <location>
        <begin position="77"/>
        <end position="115"/>
    </location>
</feature>
<dbReference type="RefSeq" id="XP_016974988.1">
    <property type="nucleotide sequence ID" value="XM_017119499.1"/>
</dbReference>
<evidence type="ECO:0000259" key="1">
    <source>
        <dbReference type="Pfam" id="PF18701"/>
    </source>
</evidence>
<evidence type="ECO:0000313" key="2">
    <source>
        <dbReference type="RefSeq" id="XP_016974988.1"/>
    </source>
</evidence>